<protein>
    <submittedName>
        <fullName evidence="5">Metallophosphoesterase</fullName>
    </submittedName>
</protein>
<dbReference type="GO" id="GO:0046872">
    <property type="term" value="F:metal ion binding"/>
    <property type="evidence" value="ECO:0007669"/>
    <property type="project" value="UniProtKB-KW"/>
</dbReference>
<dbReference type="Pfam" id="PF00149">
    <property type="entry name" value="Metallophos"/>
    <property type="match status" value="1"/>
</dbReference>
<dbReference type="GO" id="GO:0016020">
    <property type="term" value="C:membrane"/>
    <property type="evidence" value="ECO:0007669"/>
    <property type="project" value="GOC"/>
</dbReference>
<evidence type="ECO:0000313" key="6">
    <source>
        <dbReference type="Proteomes" id="UP000034883"/>
    </source>
</evidence>
<dbReference type="AlphaFoldDB" id="A0A0F6YJ26"/>
<keyword evidence="1" id="KW-0479">Metal-binding</keyword>
<sequence>MSPRETNEALDDQRKQAVARKPRIEVRRFQGTAKHAEQLAHMRVAHLTDLHFGRVTPMAVQRRAVELTNEAKPDLVVITGDFVCHSQLYLDQLVETLGALQAPTIAVLGNHDYWSGAPEVARALKKADVEVLRNQHTVITLDHQRIQVVGLDDSYTGHCDREKALKGLRRDLPSLGLSHIAEEADALWHHGVPLVLAGHTHAGQVTLARLHELALGRIVGHKYVHGLYGKRAGAPLGAVYVGAGIGAAVMPLRIGERGRRELAIFELGADVHDFDEHHDEQVAHVGRKPSPELTQKRQDYVFKRELQREIREARKYLAELKKQGRGLSSPPPPPSETDDLSSPPAPPEGLDDLATLDGPARELPTFRDPER</sequence>
<dbReference type="PANTHER" id="PTHR31302:SF31">
    <property type="entry name" value="PHOSPHODIESTERASE YAEI"/>
    <property type="match status" value="1"/>
</dbReference>
<dbReference type="Proteomes" id="UP000034883">
    <property type="component" value="Chromosome"/>
</dbReference>
<evidence type="ECO:0000313" key="5">
    <source>
        <dbReference type="EMBL" id="AKF05753.1"/>
    </source>
</evidence>
<feature type="domain" description="Calcineurin-like phosphoesterase" evidence="4">
    <location>
        <begin position="42"/>
        <end position="202"/>
    </location>
</feature>
<gene>
    <name evidence="5" type="ORF">DB32_002902</name>
</gene>
<dbReference type="InterPro" id="IPR051158">
    <property type="entry name" value="Metallophosphoesterase_sf"/>
</dbReference>
<keyword evidence="6" id="KW-1185">Reference proteome</keyword>
<dbReference type="Gene3D" id="3.60.21.10">
    <property type="match status" value="1"/>
</dbReference>
<dbReference type="GO" id="GO:0009245">
    <property type="term" value="P:lipid A biosynthetic process"/>
    <property type="evidence" value="ECO:0007669"/>
    <property type="project" value="TreeGrafter"/>
</dbReference>
<dbReference type="RefSeq" id="WP_053232985.1">
    <property type="nucleotide sequence ID" value="NZ_CP011125.1"/>
</dbReference>
<feature type="region of interest" description="Disordered" evidence="3">
    <location>
        <begin position="319"/>
        <end position="371"/>
    </location>
</feature>
<dbReference type="EMBL" id="CP011125">
    <property type="protein sequence ID" value="AKF05753.1"/>
    <property type="molecule type" value="Genomic_DNA"/>
</dbReference>
<dbReference type="STRING" id="927083.DB32_002902"/>
<accession>A0A0F6YJ26</accession>
<organism evidence="5 6">
    <name type="scientific">Sandaracinus amylolyticus</name>
    <dbReference type="NCBI Taxonomy" id="927083"/>
    <lineage>
        <taxon>Bacteria</taxon>
        <taxon>Pseudomonadati</taxon>
        <taxon>Myxococcota</taxon>
        <taxon>Polyangia</taxon>
        <taxon>Polyangiales</taxon>
        <taxon>Sandaracinaceae</taxon>
        <taxon>Sandaracinus</taxon>
    </lineage>
</organism>
<evidence type="ECO:0000259" key="4">
    <source>
        <dbReference type="Pfam" id="PF00149"/>
    </source>
</evidence>
<dbReference type="CDD" id="cd07385">
    <property type="entry name" value="MPP_YkuE_C"/>
    <property type="match status" value="1"/>
</dbReference>
<dbReference type="InterPro" id="IPR004843">
    <property type="entry name" value="Calcineurin-like_PHP"/>
</dbReference>
<evidence type="ECO:0000256" key="3">
    <source>
        <dbReference type="SAM" id="MobiDB-lite"/>
    </source>
</evidence>
<dbReference type="SUPFAM" id="SSF56300">
    <property type="entry name" value="Metallo-dependent phosphatases"/>
    <property type="match status" value="1"/>
</dbReference>
<reference evidence="5 6" key="1">
    <citation type="submission" date="2015-03" db="EMBL/GenBank/DDBJ databases">
        <title>Genome assembly of Sandaracinus amylolyticus DSM 53668.</title>
        <authorList>
            <person name="Sharma G."/>
            <person name="Subramanian S."/>
        </authorList>
    </citation>
    <scope>NUCLEOTIDE SEQUENCE [LARGE SCALE GENOMIC DNA]</scope>
    <source>
        <strain evidence="5 6">DSM 53668</strain>
    </source>
</reference>
<dbReference type="GO" id="GO:0008758">
    <property type="term" value="F:UDP-2,3-diacylglucosamine hydrolase activity"/>
    <property type="evidence" value="ECO:0007669"/>
    <property type="project" value="TreeGrafter"/>
</dbReference>
<evidence type="ECO:0000256" key="1">
    <source>
        <dbReference type="ARBA" id="ARBA00022723"/>
    </source>
</evidence>
<dbReference type="InterPro" id="IPR029052">
    <property type="entry name" value="Metallo-depent_PP-like"/>
</dbReference>
<proteinExistence type="predicted"/>
<keyword evidence="2" id="KW-0378">Hydrolase</keyword>
<dbReference type="PANTHER" id="PTHR31302">
    <property type="entry name" value="TRANSMEMBRANE PROTEIN WITH METALLOPHOSPHOESTERASE DOMAIN-RELATED"/>
    <property type="match status" value="1"/>
</dbReference>
<evidence type="ECO:0000256" key="2">
    <source>
        <dbReference type="ARBA" id="ARBA00022801"/>
    </source>
</evidence>
<dbReference type="KEGG" id="samy:DB32_002902"/>
<dbReference type="OrthoDB" id="9780884at2"/>
<name>A0A0F6YJ26_9BACT</name>